<evidence type="ECO:0000313" key="5">
    <source>
        <dbReference type="EMBL" id="THW22100.1"/>
    </source>
</evidence>
<evidence type="ECO:0000256" key="4">
    <source>
        <dbReference type="SAM" id="MobiDB-lite"/>
    </source>
</evidence>
<keyword evidence="1" id="KW-0677">Repeat</keyword>
<gene>
    <name evidence="5" type="ORF">D6D24_01367</name>
</gene>
<feature type="repeat" description="ANK" evidence="3">
    <location>
        <begin position="461"/>
        <end position="493"/>
    </location>
</feature>
<dbReference type="InterPro" id="IPR002110">
    <property type="entry name" value="Ankyrin_rpt"/>
</dbReference>
<dbReference type="PANTHER" id="PTHR24123">
    <property type="entry name" value="ANKYRIN REPEAT-CONTAINING"/>
    <property type="match status" value="1"/>
</dbReference>
<evidence type="ECO:0000313" key="6">
    <source>
        <dbReference type="Proteomes" id="UP000308014"/>
    </source>
</evidence>
<reference evidence="5 6" key="1">
    <citation type="submission" date="2018-10" db="EMBL/GenBank/DDBJ databases">
        <title>Fifty Aureobasidium pullulans genomes reveal a recombining polyextremotolerant generalist.</title>
        <authorList>
            <person name="Gostincar C."/>
            <person name="Turk M."/>
            <person name="Zajc J."/>
            <person name="Gunde-Cimerman N."/>
        </authorList>
    </citation>
    <scope>NUCLEOTIDE SEQUENCE [LARGE SCALE GENOMIC DNA]</scope>
    <source>
        <strain evidence="5 6">EXF-11318</strain>
    </source>
</reference>
<sequence>MTVLDHCHKATVQGNKISIRMLEFLSTSEHPPQGFEDLAHDFLDVCRNMWAIEAGLKECSRTRQHLPPKMMNELDKKFKTTQNDMQHLDQMLLRYLEYERRGTMGKIQKGWRSMFESNDVGKMRDALSKTKEALEMAALAFQWSLGDDTKIDDSVGIGYTGLAAVLERMDKARQRPPGTSGSHGASRSTHSSSKANFSEDPVMAQIEHMSTLNLDKPAAYHRGDVGFERKDSGREPVASSHRGNAESHRGHATSHRGDGASAYAASSHRAEVTSLRDGASSFRGHPSHDFHPPLPPLPVNIHRSSSSMYGSDHSISHNAMHSHAGTPSTMATSVAAGSIHSDHANDYSKQIRPGTSNGVSETDLWEDGPVPVVRIKADPATMPRWAPRSTRGCDTPAMLAALLVAVEDQNHRMVEELLDRGVPPDGPNDNQCLREAVRRHDGESVRLLLLFGADPNGPGHLGVTPLYAAVAAGFYDGATTLLKYGANPNSVTGPVPESPIAKSIMDDRPNLTLLLLKYGGDANHTMVDGETILIRAIIKKRSKKLIDVLLDYGADANGKDSEGATPLFGAINSNRIEVVLSLLDHGANPNLPGPKHMLWPAVHKPEILQLLLDRGADHKKTPGIVELSTSINNIKSVTMLLKAGADPNCKKDGVWTPLCTSIRDNRSDIFHLLLNNGADPNLSSAEFPAFKCVTHNRLQYLQPLVDAGAKLSQPKGILETAVQFNNVDAVKWLVAAGVNPNDRVPVTGATALTTAIKNDNVDLLNLLLASGADPNGRGEDWPIIVAVKHPQMLKRLLPCIAEPRAFKGIMEMAVVANQLESIKMLLAAGVSVEDRNGGVFSPLTTAIRERHKEIVYYLLDEGGADPNSPGEHLPIIKALRRMQGHDTEILGLLLERGADPNKVYRGHNAIIQALENGDDHILKFIVDRCVVDVEAKDELGHTVAEIANTRGSETTWDILNGSS</sequence>
<feature type="repeat" description="ANK" evidence="3">
    <location>
        <begin position="562"/>
        <end position="594"/>
    </location>
</feature>
<feature type="repeat" description="ANK" evidence="3">
    <location>
        <begin position="528"/>
        <end position="561"/>
    </location>
</feature>
<evidence type="ECO:0000256" key="2">
    <source>
        <dbReference type="ARBA" id="ARBA00023043"/>
    </source>
</evidence>
<dbReference type="SMART" id="SM00248">
    <property type="entry name" value="ANK"/>
    <property type="match status" value="13"/>
</dbReference>
<feature type="region of interest" description="Disordered" evidence="4">
    <location>
        <begin position="346"/>
        <end position="365"/>
    </location>
</feature>
<feature type="region of interest" description="Disordered" evidence="4">
    <location>
        <begin position="172"/>
        <end position="197"/>
    </location>
</feature>
<dbReference type="Pfam" id="PF12796">
    <property type="entry name" value="Ank_2"/>
    <property type="match status" value="4"/>
</dbReference>
<feature type="region of interest" description="Disordered" evidence="4">
    <location>
        <begin position="226"/>
        <end position="297"/>
    </location>
</feature>
<accession>A0A4S8WEM6</accession>
<dbReference type="PROSITE" id="PS50297">
    <property type="entry name" value="ANK_REP_REGION"/>
    <property type="match status" value="4"/>
</dbReference>
<name>A0A4S8WEM6_AURPU</name>
<protein>
    <submittedName>
        <fullName evidence="5">Ankyrin</fullName>
    </submittedName>
</protein>
<dbReference type="AlphaFoldDB" id="A0A4S8WEM6"/>
<dbReference type="Gene3D" id="1.25.40.20">
    <property type="entry name" value="Ankyrin repeat-containing domain"/>
    <property type="match status" value="4"/>
</dbReference>
<dbReference type="PROSITE" id="PS50088">
    <property type="entry name" value="ANK_REPEAT"/>
    <property type="match status" value="4"/>
</dbReference>
<dbReference type="InterPro" id="IPR036770">
    <property type="entry name" value="Ankyrin_rpt-contain_sf"/>
</dbReference>
<dbReference type="InterPro" id="IPR051165">
    <property type="entry name" value="Multifunctional_ANK_Repeat"/>
</dbReference>
<organism evidence="5 6">
    <name type="scientific">Aureobasidium pullulans</name>
    <name type="common">Black yeast</name>
    <name type="synonym">Pullularia pullulans</name>
    <dbReference type="NCBI Taxonomy" id="5580"/>
    <lineage>
        <taxon>Eukaryota</taxon>
        <taxon>Fungi</taxon>
        <taxon>Dikarya</taxon>
        <taxon>Ascomycota</taxon>
        <taxon>Pezizomycotina</taxon>
        <taxon>Dothideomycetes</taxon>
        <taxon>Dothideomycetidae</taxon>
        <taxon>Dothideales</taxon>
        <taxon>Saccotheciaceae</taxon>
        <taxon>Aureobasidium</taxon>
    </lineage>
</organism>
<evidence type="ECO:0000256" key="3">
    <source>
        <dbReference type="PROSITE-ProRule" id="PRU00023"/>
    </source>
</evidence>
<dbReference type="Proteomes" id="UP000308014">
    <property type="component" value="Unassembled WGS sequence"/>
</dbReference>
<proteinExistence type="predicted"/>
<dbReference type="SUPFAM" id="SSF48403">
    <property type="entry name" value="Ankyrin repeat"/>
    <property type="match status" value="2"/>
</dbReference>
<comment type="caution">
    <text evidence="5">The sequence shown here is derived from an EMBL/GenBank/DDBJ whole genome shotgun (WGS) entry which is preliminary data.</text>
</comment>
<evidence type="ECO:0000256" key="1">
    <source>
        <dbReference type="ARBA" id="ARBA00022737"/>
    </source>
</evidence>
<dbReference type="PANTHER" id="PTHR24123:SF134">
    <property type="entry name" value="PFS DOMAIN-CONTAINING PROTEIN"/>
    <property type="match status" value="1"/>
</dbReference>
<feature type="repeat" description="ANK" evidence="3">
    <location>
        <begin position="747"/>
        <end position="779"/>
    </location>
</feature>
<dbReference type="EMBL" id="QZAJ01000024">
    <property type="protein sequence ID" value="THW22100.1"/>
    <property type="molecule type" value="Genomic_DNA"/>
</dbReference>
<feature type="compositionally biased region" description="Low complexity" evidence="4">
    <location>
        <begin position="178"/>
        <end position="193"/>
    </location>
</feature>
<keyword evidence="2 3" id="KW-0040">ANK repeat</keyword>